<reference evidence="1" key="1">
    <citation type="journal article" date="2014" name="Front. Microbiol.">
        <title>High frequency of phylogenetically diverse reductive dehalogenase-homologous genes in deep subseafloor sedimentary metagenomes.</title>
        <authorList>
            <person name="Kawai M."/>
            <person name="Futagami T."/>
            <person name="Toyoda A."/>
            <person name="Takaki Y."/>
            <person name="Nishi S."/>
            <person name="Hori S."/>
            <person name="Arai W."/>
            <person name="Tsubouchi T."/>
            <person name="Morono Y."/>
            <person name="Uchiyama I."/>
            <person name="Ito T."/>
            <person name="Fujiyama A."/>
            <person name="Inagaki F."/>
            <person name="Takami H."/>
        </authorList>
    </citation>
    <scope>NUCLEOTIDE SEQUENCE</scope>
    <source>
        <strain evidence="1">Expedition CK06-06</strain>
    </source>
</reference>
<protein>
    <submittedName>
        <fullName evidence="1">Uncharacterized protein</fullName>
    </submittedName>
</protein>
<gene>
    <name evidence="1" type="ORF">S01H4_43135</name>
</gene>
<accession>X1CU65</accession>
<name>X1CU65_9ZZZZ</name>
<sequence>NDLLKLTNKEQDEYEFWKNKIDWFNSGKNRLESITALIESKKSVFSTLYNMLDLKFTSSMENIKEPQVPLEKGRNGIDISSLQRISNGLKRIDDLLLKFLENLKKTLKDKNTVCYVENEGNLIIEEIKKLYKIIETSKRGKDAVSKKESQKGNEKKIDNFKKRLDRIRIIKNICMTNLERSRKIHSILNSYLLVSEDIKNKLYPEFERRSSLVSGSQDKINELGSRLNKLNISRSNLENSIYKIDLKKEQIKEKVEAITENIVDNYNLSIDYVLKSYNPSGDIKR</sequence>
<organism evidence="1">
    <name type="scientific">marine sediment metagenome</name>
    <dbReference type="NCBI Taxonomy" id="412755"/>
    <lineage>
        <taxon>unclassified sequences</taxon>
        <taxon>metagenomes</taxon>
        <taxon>ecological metagenomes</taxon>
    </lineage>
</organism>
<evidence type="ECO:0000313" key="1">
    <source>
        <dbReference type="EMBL" id="GAG96477.1"/>
    </source>
</evidence>
<proteinExistence type="predicted"/>
<feature type="non-terminal residue" evidence="1">
    <location>
        <position position="1"/>
    </location>
</feature>
<feature type="non-terminal residue" evidence="1">
    <location>
        <position position="285"/>
    </location>
</feature>
<comment type="caution">
    <text evidence="1">The sequence shown here is derived from an EMBL/GenBank/DDBJ whole genome shotgun (WGS) entry which is preliminary data.</text>
</comment>
<dbReference type="EMBL" id="BART01023766">
    <property type="protein sequence ID" value="GAG96477.1"/>
    <property type="molecule type" value="Genomic_DNA"/>
</dbReference>
<dbReference type="AlphaFoldDB" id="X1CU65"/>